<proteinExistence type="predicted"/>
<keyword evidence="2" id="KW-1185">Reference proteome</keyword>
<sequence>MKSLQKGYLELNQIWLSRQEYDAHKKRLQQNQRMSPPKDYRIYEQVKKTQYLNNRKRELMKWQTIQEQNAQILARLAKISNRSPTVFQNLNWKASQLVWYSKRQKIIKRTKITNRK</sequence>
<evidence type="ECO:0000313" key="2">
    <source>
        <dbReference type="Proteomes" id="UP000692954"/>
    </source>
</evidence>
<gene>
    <name evidence="1" type="ORF">PSON_ATCC_30995.1.T1010218</name>
</gene>
<reference evidence="1" key="1">
    <citation type="submission" date="2021-01" db="EMBL/GenBank/DDBJ databases">
        <authorList>
            <consortium name="Genoscope - CEA"/>
            <person name="William W."/>
        </authorList>
    </citation>
    <scope>NUCLEOTIDE SEQUENCE</scope>
</reference>
<accession>A0A8S1QAT2</accession>
<name>A0A8S1QAT2_9CILI</name>
<dbReference type="AlphaFoldDB" id="A0A8S1QAT2"/>
<evidence type="ECO:0000313" key="1">
    <source>
        <dbReference type="EMBL" id="CAD8112849.1"/>
    </source>
</evidence>
<dbReference type="EMBL" id="CAJJDN010000101">
    <property type="protein sequence ID" value="CAD8112849.1"/>
    <property type="molecule type" value="Genomic_DNA"/>
</dbReference>
<comment type="caution">
    <text evidence="1">The sequence shown here is derived from an EMBL/GenBank/DDBJ whole genome shotgun (WGS) entry which is preliminary data.</text>
</comment>
<dbReference type="Proteomes" id="UP000692954">
    <property type="component" value="Unassembled WGS sequence"/>
</dbReference>
<protein>
    <submittedName>
        <fullName evidence="1">Uncharacterized protein</fullName>
    </submittedName>
</protein>
<organism evidence="1 2">
    <name type="scientific">Paramecium sonneborni</name>
    <dbReference type="NCBI Taxonomy" id="65129"/>
    <lineage>
        <taxon>Eukaryota</taxon>
        <taxon>Sar</taxon>
        <taxon>Alveolata</taxon>
        <taxon>Ciliophora</taxon>
        <taxon>Intramacronucleata</taxon>
        <taxon>Oligohymenophorea</taxon>
        <taxon>Peniculida</taxon>
        <taxon>Parameciidae</taxon>
        <taxon>Paramecium</taxon>
    </lineage>
</organism>